<dbReference type="Proteomes" id="UP001320420">
    <property type="component" value="Unassembled WGS sequence"/>
</dbReference>
<reference evidence="1 2" key="1">
    <citation type="submission" date="2024-02" db="EMBL/GenBank/DDBJ databases">
        <title>De novo assembly and annotation of 12 fungi associated with fruit tree decline syndrome in Ontario, Canada.</title>
        <authorList>
            <person name="Sulman M."/>
            <person name="Ellouze W."/>
            <person name="Ilyukhin E."/>
        </authorList>
    </citation>
    <scope>NUCLEOTIDE SEQUENCE [LARGE SCALE GENOMIC DNA]</scope>
    <source>
        <strain evidence="1 2">M11/M66-122</strain>
    </source>
</reference>
<gene>
    <name evidence="1" type="ORF">SLS62_002351</name>
</gene>
<proteinExistence type="predicted"/>
<organism evidence="1 2">
    <name type="scientific">Diatrype stigma</name>
    <dbReference type="NCBI Taxonomy" id="117547"/>
    <lineage>
        <taxon>Eukaryota</taxon>
        <taxon>Fungi</taxon>
        <taxon>Dikarya</taxon>
        <taxon>Ascomycota</taxon>
        <taxon>Pezizomycotina</taxon>
        <taxon>Sordariomycetes</taxon>
        <taxon>Xylariomycetidae</taxon>
        <taxon>Xylariales</taxon>
        <taxon>Diatrypaceae</taxon>
        <taxon>Diatrype</taxon>
    </lineage>
</organism>
<dbReference type="AlphaFoldDB" id="A0AAN9V911"/>
<comment type="caution">
    <text evidence="1">The sequence shown here is derived from an EMBL/GenBank/DDBJ whole genome shotgun (WGS) entry which is preliminary data.</text>
</comment>
<keyword evidence="2" id="KW-1185">Reference proteome</keyword>
<dbReference type="EMBL" id="JAKJXP020000011">
    <property type="protein sequence ID" value="KAK7755738.1"/>
    <property type="molecule type" value="Genomic_DNA"/>
</dbReference>
<evidence type="ECO:0000313" key="2">
    <source>
        <dbReference type="Proteomes" id="UP001320420"/>
    </source>
</evidence>
<name>A0AAN9V911_9PEZI</name>
<protein>
    <submittedName>
        <fullName evidence="1">Uncharacterized protein</fullName>
    </submittedName>
</protein>
<evidence type="ECO:0000313" key="1">
    <source>
        <dbReference type="EMBL" id="KAK7755738.1"/>
    </source>
</evidence>
<accession>A0AAN9V911</accession>
<sequence length="60" mass="6172">MMTVDIVVGLENNGAAADGAVRTVGVDETAGGRARLADQDIVLPAGRRLVLVLALTVKEL</sequence>